<evidence type="ECO:0000256" key="1">
    <source>
        <dbReference type="ARBA" id="ARBA00001947"/>
    </source>
</evidence>
<evidence type="ECO:0000256" key="2">
    <source>
        <dbReference type="ARBA" id="ARBA00010497"/>
    </source>
</evidence>
<comment type="caution">
    <text evidence="9">The sequence shown here is derived from an EMBL/GenBank/DDBJ whole genome shotgun (WGS) entry which is preliminary data.</text>
</comment>
<dbReference type="InterPro" id="IPR045089">
    <property type="entry name" value="PGGT1B-like"/>
</dbReference>
<evidence type="ECO:0000256" key="7">
    <source>
        <dbReference type="ARBA" id="ARBA00022833"/>
    </source>
</evidence>
<name>A0A8H3AL32_9AGAM</name>
<gene>
    <name evidence="9" type="ORF">RDB_LOCUS64765</name>
</gene>
<dbReference type="Proteomes" id="UP000663843">
    <property type="component" value="Unassembled WGS sequence"/>
</dbReference>
<dbReference type="InterPro" id="IPR001330">
    <property type="entry name" value="Prenyltrans"/>
</dbReference>
<reference evidence="9" key="1">
    <citation type="submission" date="2021-01" db="EMBL/GenBank/DDBJ databases">
        <authorList>
            <person name="Kaushik A."/>
        </authorList>
    </citation>
    <scope>NUCLEOTIDE SEQUENCE</scope>
    <source>
        <strain evidence="9">AG2-2IIIB</strain>
    </source>
</reference>
<dbReference type="PANTHER" id="PTHR11774">
    <property type="entry name" value="GERANYLGERANYL TRANSFERASE TYPE BETA SUBUNIT"/>
    <property type="match status" value="1"/>
</dbReference>
<keyword evidence="3" id="KW-0637">Prenyltransferase</keyword>
<organism evidence="9 10">
    <name type="scientific">Rhizoctonia solani</name>
    <dbReference type="NCBI Taxonomy" id="456999"/>
    <lineage>
        <taxon>Eukaryota</taxon>
        <taxon>Fungi</taxon>
        <taxon>Dikarya</taxon>
        <taxon>Basidiomycota</taxon>
        <taxon>Agaricomycotina</taxon>
        <taxon>Agaricomycetes</taxon>
        <taxon>Cantharellales</taxon>
        <taxon>Ceratobasidiaceae</taxon>
        <taxon>Rhizoctonia</taxon>
    </lineage>
</organism>
<comment type="cofactor">
    <cofactor evidence="1">
        <name>Zn(2+)</name>
        <dbReference type="ChEBI" id="CHEBI:29105"/>
    </cofactor>
</comment>
<dbReference type="EMBL" id="CAJMWT010002069">
    <property type="protein sequence ID" value="CAE6431537.1"/>
    <property type="molecule type" value="Genomic_DNA"/>
</dbReference>
<accession>A0A8H3AL32</accession>
<dbReference type="Gene3D" id="1.50.10.20">
    <property type="match status" value="1"/>
</dbReference>
<dbReference type="SUPFAM" id="SSF48239">
    <property type="entry name" value="Terpenoid cyclases/Protein prenyltransferases"/>
    <property type="match status" value="1"/>
</dbReference>
<evidence type="ECO:0000256" key="3">
    <source>
        <dbReference type="ARBA" id="ARBA00022602"/>
    </source>
</evidence>
<dbReference type="InterPro" id="IPR008930">
    <property type="entry name" value="Terpenoid_cyclase/PrenylTrfase"/>
</dbReference>
<evidence type="ECO:0000256" key="6">
    <source>
        <dbReference type="ARBA" id="ARBA00022737"/>
    </source>
</evidence>
<keyword evidence="5" id="KW-0479">Metal-binding</keyword>
<evidence type="ECO:0000256" key="4">
    <source>
        <dbReference type="ARBA" id="ARBA00022679"/>
    </source>
</evidence>
<dbReference type="AlphaFoldDB" id="A0A8H3AL32"/>
<dbReference type="GO" id="GO:0004662">
    <property type="term" value="F:CAAX-protein geranylgeranyltransferase activity"/>
    <property type="evidence" value="ECO:0007669"/>
    <property type="project" value="TreeGrafter"/>
</dbReference>
<evidence type="ECO:0000313" key="9">
    <source>
        <dbReference type="EMBL" id="CAE6431537.1"/>
    </source>
</evidence>
<dbReference type="GO" id="GO:0005953">
    <property type="term" value="C:CAAX-protein geranylgeranyltransferase complex"/>
    <property type="evidence" value="ECO:0007669"/>
    <property type="project" value="TreeGrafter"/>
</dbReference>
<evidence type="ECO:0000259" key="8">
    <source>
        <dbReference type="Pfam" id="PF00432"/>
    </source>
</evidence>
<keyword evidence="7" id="KW-0862">Zinc</keyword>
<keyword evidence="6" id="KW-0677">Repeat</keyword>
<feature type="domain" description="Prenyltransferase alpha-alpha toroid" evidence="8">
    <location>
        <begin position="6"/>
        <end position="335"/>
    </location>
</feature>
<keyword evidence="4" id="KW-0808">Transferase</keyword>
<dbReference type="PANTHER" id="PTHR11774:SF4">
    <property type="entry name" value="GERANYLGERANYL TRANSFERASE TYPE-1 SUBUNIT BETA"/>
    <property type="match status" value="1"/>
</dbReference>
<dbReference type="Pfam" id="PF00432">
    <property type="entry name" value="Prenyltrans"/>
    <property type="match status" value="1"/>
</dbReference>
<proteinExistence type="inferred from homology"/>
<evidence type="ECO:0000256" key="5">
    <source>
        <dbReference type="ARBA" id="ARBA00022723"/>
    </source>
</evidence>
<evidence type="ECO:0000313" key="10">
    <source>
        <dbReference type="Proteomes" id="UP000663843"/>
    </source>
</evidence>
<dbReference type="GO" id="GO:0046872">
    <property type="term" value="F:metal ion binding"/>
    <property type="evidence" value="ECO:0007669"/>
    <property type="project" value="UniProtKB-KW"/>
</dbReference>
<protein>
    <recommendedName>
        <fullName evidence="8">Prenyltransferase alpha-alpha toroid domain-containing protein</fullName>
    </recommendedName>
</protein>
<sequence length="351" mass="38393">MSLGPLKRNMHIALNYRCLGGLGSGAVEADDSRMAVAFYSLASMDLYGVVASKSSEKDREEWVQWIWAQYTQTSDGAGFKGGDSLTLPESNVSFLKKETSIQAPANLIMTYAALLSLAILRDDFSKLDRPALLQLVASRQNVDGSFSAVPHDTVGDLRALYTAFVICYLLDDWTRIDVPGALSFINRCRSYEGGYGQSPDQEAHGGTTYCALASLYLCPSIDGTGLAHKSKRATIRWLSQHQTTGFCGRTGKTPDSCYSFWCGASLKILEAPQCVDTEANAKFISECQFQFGGIAKVPDDRPDPLHSYLSIASLALYPPTTGDKSWLMQPLVPALNAEESTAQWLITHLRE</sequence>
<comment type="similarity">
    <text evidence="2">Belongs to the protein prenyltransferase subunit beta family.</text>
</comment>